<keyword evidence="8" id="KW-0547">Nucleotide-binding</keyword>
<evidence type="ECO:0000256" key="11">
    <source>
        <dbReference type="ARBA" id="ARBA00023026"/>
    </source>
</evidence>
<evidence type="ECO:0000256" key="5">
    <source>
        <dbReference type="ARBA" id="ARBA00022643"/>
    </source>
</evidence>
<dbReference type="Gene3D" id="3.30.565.10">
    <property type="entry name" value="Histidine kinase-like ATPase, C-terminal domain"/>
    <property type="match status" value="1"/>
</dbReference>
<evidence type="ECO:0000256" key="10">
    <source>
        <dbReference type="ARBA" id="ARBA00022840"/>
    </source>
</evidence>
<evidence type="ECO:0000313" key="14">
    <source>
        <dbReference type="EMBL" id="MBB5988009.1"/>
    </source>
</evidence>
<name>A0ABR6NL61_9SPHN</name>
<organism evidence="14 15">
    <name type="scientific">Sphingobium lignivorans</name>
    <dbReference type="NCBI Taxonomy" id="2735886"/>
    <lineage>
        <taxon>Bacteria</taxon>
        <taxon>Pseudomonadati</taxon>
        <taxon>Pseudomonadota</taxon>
        <taxon>Alphaproteobacteria</taxon>
        <taxon>Sphingomonadales</taxon>
        <taxon>Sphingomonadaceae</taxon>
        <taxon>Sphingobium</taxon>
    </lineage>
</organism>
<dbReference type="PANTHER" id="PTHR41523:SF7">
    <property type="entry name" value="HISTIDINE KINASE"/>
    <property type="match status" value="1"/>
</dbReference>
<accession>A0ABR6NL61</accession>
<feature type="domain" description="PAS" evidence="12">
    <location>
        <begin position="3"/>
        <end position="77"/>
    </location>
</feature>
<keyword evidence="5" id="KW-0288">FMN</keyword>
<keyword evidence="3" id="KW-0597">Phosphoprotein</keyword>
<dbReference type="Gene3D" id="3.30.450.20">
    <property type="entry name" value="PAS domain"/>
    <property type="match status" value="2"/>
</dbReference>
<dbReference type="InterPro" id="IPR011102">
    <property type="entry name" value="Sig_transdc_His_kinase_HWE"/>
</dbReference>
<dbReference type="PROSITE" id="PS50113">
    <property type="entry name" value="PAC"/>
    <property type="match status" value="1"/>
</dbReference>
<evidence type="ECO:0000313" key="15">
    <source>
        <dbReference type="Proteomes" id="UP001138540"/>
    </source>
</evidence>
<evidence type="ECO:0000259" key="13">
    <source>
        <dbReference type="PROSITE" id="PS50113"/>
    </source>
</evidence>
<keyword evidence="7" id="KW-0677">Repeat</keyword>
<dbReference type="EMBL" id="JACHKA010000001">
    <property type="protein sequence ID" value="MBB5988009.1"/>
    <property type="molecule type" value="Genomic_DNA"/>
</dbReference>
<keyword evidence="6" id="KW-0808">Transferase</keyword>
<dbReference type="RefSeq" id="WP_184156752.1">
    <property type="nucleotide sequence ID" value="NZ_JACHKA010000001.1"/>
</dbReference>
<evidence type="ECO:0000256" key="8">
    <source>
        <dbReference type="ARBA" id="ARBA00022741"/>
    </source>
</evidence>
<dbReference type="InterPro" id="IPR036890">
    <property type="entry name" value="HATPase_C_sf"/>
</dbReference>
<sequence>MPATIDFRMLVARSPNAYVVLDRELRLVWMNDAYLKATMRTREELVGRTMFEAFPSDPDSESYKLLEGSLRRVLDTGQTDELALIRYDISRPDGGMDQRYWSATHTPLHDADGEVRHILQHTVDVTELESLRAMRDEMGVVQRANAVQARNLDLSQESEQLKALFDQAPGFMAVLSGPRHEVRLANRAYLRLVGQRNLIGRPVAEALPEIVAQGFIALLDTVRESGRPYVGRNQRILLANEGAGGDEERFLDFIYQPIFDGAGAVTGIFVQGNDVTEQVQAQEQQELLIHELNHRVKNTLAVVQGLATQSFRGIPGSEQARTTFDARLTALAAAHSLLTAQSWQAARLIDTVRSAIEATAGSDSARFHLAGPDIRLPPQAAMAMAMVVHELSTNAIKYGALSAGEGRVDLAWSVEEEEHHCRLAIEWRERGGPPVEPPTRRGFGTRLIQRGIAPGLGGAVALHFEPEGLRCTIDARIPKSPA</sequence>
<evidence type="ECO:0000256" key="3">
    <source>
        <dbReference type="ARBA" id="ARBA00022553"/>
    </source>
</evidence>
<dbReference type="PANTHER" id="PTHR41523">
    <property type="entry name" value="TWO-COMPONENT SYSTEM SENSOR PROTEIN"/>
    <property type="match status" value="1"/>
</dbReference>
<keyword evidence="11" id="KW-0843">Virulence</keyword>
<dbReference type="SMART" id="SM00911">
    <property type="entry name" value="HWE_HK"/>
    <property type="match status" value="1"/>
</dbReference>
<evidence type="ECO:0000256" key="4">
    <source>
        <dbReference type="ARBA" id="ARBA00022630"/>
    </source>
</evidence>
<dbReference type="CDD" id="cd00130">
    <property type="entry name" value="PAS"/>
    <property type="match status" value="1"/>
</dbReference>
<dbReference type="SUPFAM" id="SSF55874">
    <property type="entry name" value="ATPase domain of HSP90 chaperone/DNA topoisomerase II/histidine kinase"/>
    <property type="match status" value="1"/>
</dbReference>
<comment type="caution">
    <text evidence="14">The sequence shown here is derived from an EMBL/GenBank/DDBJ whole genome shotgun (WGS) entry which is preliminary data.</text>
</comment>
<dbReference type="InterPro" id="IPR000014">
    <property type="entry name" value="PAS"/>
</dbReference>
<dbReference type="InterPro" id="IPR000700">
    <property type="entry name" value="PAS-assoc_C"/>
</dbReference>
<keyword evidence="15" id="KW-1185">Reference proteome</keyword>
<dbReference type="Pfam" id="PF08448">
    <property type="entry name" value="PAS_4"/>
    <property type="match status" value="2"/>
</dbReference>
<evidence type="ECO:0000256" key="7">
    <source>
        <dbReference type="ARBA" id="ARBA00022737"/>
    </source>
</evidence>
<proteinExistence type="predicted"/>
<dbReference type="Pfam" id="PF07536">
    <property type="entry name" value="HWE_HK"/>
    <property type="match status" value="1"/>
</dbReference>
<evidence type="ECO:0000256" key="1">
    <source>
        <dbReference type="ARBA" id="ARBA00000085"/>
    </source>
</evidence>
<dbReference type="SUPFAM" id="SSF55785">
    <property type="entry name" value="PYP-like sensor domain (PAS domain)"/>
    <property type="match status" value="2"/>
</dbReference>
<dbReference type="Proteomes" id="UP001138540">
    <property type="component" value="Unassembled WGS sequence"/>
</dbReference>
<protein>
    <recommendedName>
        <fullName evidence="2">histidine kinase</fullName>
        <ecNumber evidence="2">2.7.13.3</ecNumber>
    </recommendedName>
</protein>
<gene>
    <name evidence="14" type="ORF">HNP60_003983</name>
</gene>
<dbReference type="NCBIfam" id="TIGR00229">
    <property type="entry name" value="sensory_box"/>
    <property type="match status" value="2"/>
</dbReference>
<dbReference type="SMART" id="SM00091">
    <property type="entry name" value="PAS"/>
    <property type="match status" value="2"/>
</dbReference>
<evidence type="ECO:0000259" key="12">
    <source>
        <dbReference type="PROSITE" id="PS50112"/>
    </source>
</evidence>
<keyword evidence="9" id="KW-0418">Kinase</keyword>
<dbReference type="InterPro" id="IPR035965">
    <property type="entry name" value="PAS-like_dom_sf"/>
</dbReference>
<reference evidence="14 15" key="1">
    <citation type="submission" date="2020-08" db="EMBL/GenBank/DDBJ databases">
        <title>Exploring microbial biodiversity for novel pathways involved in the catabolism of aromatic compounds derived from lignin.</title>
        <authorList>
            <person name="Elkins J."/>
        </authorList>
    </citation>
    <scope>NUCLEOTIDE SEQUENCE [LARGE SCALE GENOMIC DNA]</scope>
    <source>
        <strain evidence="14 15">B1D3A</strain>
    </source>
</reference>
<dbReference type="PROSITE" id="PS50112">
    <property type="entry name" value="PAS"/>
    <property type="match status" value="1"/>
</dbReference>
<evidence type="ECO:0000256" key="2">
    <source>
        <dbReference type="ARBA" id="ARBA00012438"/>
    </source>
</evidence>
<keyword evidence="4" id="KW-0285">Flavoprotein</keyword>
<dbReference type="InterPro" id="IPR013656">
    <property type="entry name" value="PAS_4"/>
</dbReference>
<evidence type="ECO:0000256" key="9">
    <source>
        <dbReference type="ARBA" id="ARBA00022777"/>
    </source>
</evidence>
<evidence type="ECO:0000256" key="6">
    <source>
        <dbReference type="ARBA" id="ARBA00022679"/>
    </source>
</evidence>
<feature type="domain" description="PAC" evidence="13">
    <location>
        <begin position="78"/>
        <end position="137"/>
    </location>
</feature>
<comment type="catalytic activity">
    <reaction evidence="1">
        <text>ATP + protein L-histidine = ADP + protein N-phospho-L-histidine.</text>
        <dbReference type="EC" id="2.7.13.3"/>
    </reaction>
</comment>
<dbReference type="EC" id="2.7.13.3" evidence="2"/>
<keyword evidence="10" id="KW-0067">ATP-binding</keyword>